<dbReference type="AlphaFoldDB" id="A0A2M8J5I4"/>
<keyword evidence="6" id="KW-1185">Reference proteome</keyword>
<feature type="domain" description="HpcH/HpaI aldolase/citrate lyase" evidence="4">
    <location>
        <begin position="18"/>
        <end position="225"/>
    </location>
</feature>
<evidence type="ECO:0000256" key="2">
    <source>
        <dbReference type="ARBA" id="ARBA00022723"/>
    </source>
</evidence>
<evidence type="ECO:0000313" key="6">
    <source>
        <dbReference type="Proteomes" id="UP000231553"/>
    </source>
</evidence>
<comment type="similarity">
    <text evidence="1">Belongs to the HpcH/HpaI aldolase family.</text>
</comment>
<proteinExistence type="inferred from homology"/>
<dbReference type="PANTHER" id="PTHR30502">
    <property type="entry name" value="2-KETO-3-DEOXY-L-RHAMNONATE ALDOLASE"/>
    <property type="match status" value="1"/>
</dbReference>
<gene>
    <name evidence="5" type="ORF">CVM52_03555</name>
</gene>
<dbReference type="GO" id="GO:0005737">
    <property type="term" value="C:cytoplasm"/>
    <property type="evidence" value="ECO:0007669"/>
    <property type="project" value="TreeGrafter"/>
</dbReference>
<dbReference type="InterPro" id="IPR050251">
    <property type="entry name" value="HpcH-HpaI_aldolase"/>
</dbReference>
<sequence length="246" mass="25703">MNGLRQKIAGRSPLRGPFLGIPSPMTTEIVAQAQPDFVCIDTEHSPIGDALLTEMIRAAQLHSVPALVRVRSQQAQNIAAALDAGACGILVPHVSTAAIAADVVRAARFPPQGNRGAGPARAAGYLRDIGGYIERARRDTVVMVQIETVAAVDNLPEILAVEGIDLVLVGPGDLAVDIAARPGAAPLEQMIDRILAAAAAADVPAGIFAEDRDASRRWLERLSFVIEGSDAFLLTKAIDAAMAPLG</sequence>
<dbReference type="GO" id="GO:0046872">
    <property type="term" value="F:metal ion binding"/>
    <property type="evidence" value="ECO:0007669"/>
    <property type="project" value="UniProtKB-KW"/>
</dbReference>
<dbReference type="EMBL" id="PGTB01000005">
    <property type="protein sequence ID" value="PJE38039.1"/>
    <property type="molecule type" value="Genomic_DNA"/>
</dbReference>
<reference evidence="5 6" key="1">
    <citation type="journal article" date="2018" name="Int. J. Syst. Evol. Microbiol.">
        <title>Pseudooceanicola lipolyticus sp. nov., a marine alphaproteobacterium, reclassification of Oceanicola flagellatus as Pseudooceanicola flagellatus comb. nov. and emended description of the genus Pseudooceanicola.</title>
        <authorList>
            <person name="Huang M.-M."/>
            <person name="Guo L.-L."/>
            <person name="Wu Y.-H."/>
            <person name="Lai Q.-L."/>
            <person name="Shao Z.-Z."/>
            <person name="Wang C.-S."/>
            <person name="Wu M."/>
            <person name="Xu X.-W."/>
        </authorList>
    </citation>
    <scope>NUCLEOTIDE SEQUENCE [LARGE SCALE GENOMIC DNA]</scope>
    <source>
        <strain evidence="5 6">157</strain>
    </source>
</reference>
<dbReference type="OrthoDB" id="9802624at2"/>
<dbReference type="InterPro" id="IPR015813">
    <property type="entry name" value="Pyrv/PenolPyrv_kinase-like_dom"/>
</dbReference>
<evidence type="ECO:0000256" key="1">
    <source>
        <dbReference type="ARBA" id="ARBA00005568"/>
    </source>
</evidence>
<dbReference type="SUPFAM" id="SSF51621">
    <property type="entry name" value="Phosphoenolpyruvate/pyruvate domain"/>
    <property type="match status" value="1"/>
</dbReference>
<dbReference type="Pfam" id="PF03328">
    <property type="entry name" value="HpcH_HpaI"/>
    <property type="match status" value="1"/>
</dbReference>
<keyword evidence="3" id="KW-0456">Lyase</keyword>
<accession>A0A2M8J5I4</accession>
<protein>
    <submittedName>
        <fullName evidence="5">4-hydroxy-2-oxovalerate aldolase</fullName>
    </submittedName>
</protein>
<dbReference type="InterPro" id="IPR040442">
    <property type="entry name" value="Pyrv_kinase-like_dom_sf"/>
</dbReference>
<keyword evidence="2" id="KW-0479">Metal-binding</keyword>
<dbReference type="Gene3D" id="3.20.20.60">
    <property type="entry name" value="Phosphoenolpyruvate-binding domains"/>
    <property type="match status" value="1"/>
</dbReference>
<dbReference type="RefSeq" id="WP_100161226.1">
    <property type="nucleotide sequence ID" value="NZ_PGTB01000005.1"/>
</dbReference>
<evidence type="ECO:0000259" key="4">
    <source>
        <dbReference type="Pfam" id="PF03328"/>
    </source>
</evidence>
<evidence type="ECO:0000256" key="3">
    <source>
        <dbReference type="ARBA" id="ARBA00023239"/>
    </source>
</evidence>
<evidence type="ECO:0000313" key="5">
    <source>
        <dbReference type="EMBL" id="PJE38039.1"/>
    </source>
</evidence>
<dbReference type="GO" id="GO:0016832">
    <property type="term" value="F:aldehyde-lyase activity"/>
    <property type="evidence" value="ECO:0007669"/>
    <property type="project" value="TreeGrafter"/>
</dbReference>
<dbReference type="Proteomes" id="UP000231553">
    <property type="component" value="Unassembled WGS sequence"/>
</dbReference>
<organism evidence="5 6">
    <name type="scientific">Pseudooceanicola lipolyticus</name>
    <dbReference type="NCBI Taxonomy" id="2029104"/>
    <lineage>
        <taxon>Bacteria</taxon>
        <taxon>Pseudomonadati</taxon>
        <taxon>Pseudomonadota</taxon>
        <taxon>Alphaproteobacteria</taxon>
        <taxon>Rhodobacterales</taxon>
        <taxon>Paracoccaceae</taxon>
        <taxon>Pseudooceanicola</taxon>
    </lineage>
</organism>
<dbReference type="InterPro" id="IPR005000">
    <property type="entry name" value="Aldolase/citrate-lyase_domain"/>
</dbReference>
<name>A0A2M8J5I4_9RHOB</name>
<comment type="caution">
    <text evidence="5">The sequence shown here is derived from an EMBL/GenBank/DDBJ whole genome shotgun (WGS) entry which is preliminary data.</text>
</comment>
<dbReference type="PANTHER" id="PTHR30502:SF0">
    <property type="entry name" value="PHOSPHOENOLPYRUVATE CARBOXYLASE FAMILY PROTEIN"/>
    <property type="match status" value="1"/>
</dbReference>